<dbReference type="PANTHER" id="PTHR35601:SF1">
    <property type="entry name" value="TOXIN RELE"/>
    <property type="match status" value="1"/>
</dbReference>
<dbReference type="SUPFAM" id="SSF143011">
    <property type="entry name" value="RelE-like"/>
    <property type="match status" value="1"/>
</dbReference>
<dbReference type="Proteomes" id="UP000199005">
    <property type="component" value="Unassembled WGS sequence"/>
</dbReference>
<dbReference type="AlphaFoldDB" id="A0A1H6YE54"/>
<dbReference type="Pfam" id="PF05016">
    <property type="entry name" value="ParE_toxin"/>
    <property type="match status" value="1"/>
</dbReference>
<dbReference type="RefSeq" id="WP_090902618.1">
    <property type="nucleotide sequence ID" value="NZ_FNYO01000087.1"/>
</dbReference>
<dbReference type="PANTHER" id="PTHR35601">
    <property type="entry name" value="TOXIN RELE"/>
    <property type="match status" value="1"/>
</dbReference>
<accession>A0A1H6YE54</accession>
<comment type="similarity">
    <text evidence="1">Belongs to the RelE toxin family.</text>
</comment>
<dbReference type="InterPro" id="IPR007712">
    <property type="entry name" value="RelE/ParE_toxin"/>
</dbReference>
<organism evidence="3 4">
    <name type="scientific">Azotobacter beijerinckii</name>
    <dbReference type="NCBI Taxonomy" id="170623"/>
    <lineage>
        <taxon>Bacteria</taxon>
        <taxon>Pseudomonadati</taxon>
        <taxon>Pseudomonadota</taxon>
        <taxon>Gammaproteobacteria</taxon>
        <taxon>Pseudomonadales</taxon>
        <taxon>Pseudomonadaceae</taxon>
        <taxon>Azotobacter</taxon>
    </lineage>
</organism>
<evidence type="ECO:0000256" key="2">
    <source>
        <dbReference type="ARBA" id="ARBA00022649"/>
    </source>
</evidence>
<dbReference type="InterPro" id="IPR035093">
    <property type="entry name" value="RelE/ParE_toxin_dom_sf"/>
</dbReference>
<gene>
    <name evidence="3" type="ORF">SAMN04244579_04164</name>
</gene>
<name>A0A1H6YE54_9GAMM</name>
<keyword evidence="2" id="KW-1277">Toxin-antitoxin system</keyword>
<evidence type="ECO:0000313" key="4">
    <source>
        <dbReference type="Proteomes" id="UP000199005"/>
    </source>
</evidence>
<evidence type="ECO:0000313" key="3">
    <source>
        <dbReference type="EMBL" id="SEJ38746.1"/>
    </source>
</evidence>
<dbReference type="STRING" id="170623.SAMN04244579_04164"/>
<reference evidence="3 4" key="1">
    <citation type="submission" date="2016-10" db="EMBL/GenBank/DDBJ databases">
        <authorList>
            <person name="de Groot N.N."/>
        </authorList>
    </citation>
    <scope>NUCLEOTIDE SEQUENCE [LARGE SCALE GENOMIC DNA]</scope>
    <source>
        <strain evidence="3 4">DSM 1041</strain>
    </source>
</reference>
<dbReference type="EMBL" id="FNYO01000087">
    <property type="protein sequence ID" value="SEJ38746.1"/>
    <property type="molecule type" value="Genomic_DNA"/>
</dbReference>
<protein>
    <submittedName>
        <fullName evidence="3">mRNA interferase RelE/StbE</fullName>
    </submittedName>
</protein>
<proteinExistence type="inferred from homology"/>
<dbReference type="Gene3D" id="3.30.2310.20">
    <property type="entry name" value="RelE-like"/>
    <property type="match status" value="1"/>
</dbReference>
<evidence type="ECO:0000256" key="1">
    <source>
        <dbReference type="ARBA" id="ARBA00006226"/>
    </source>
</evidence>
<sequence length="74" mass="8802">MTYSLEFLPSALKEWKKLGHTVREQLKKKLRERLQLPKVPGHYKIKLRAPGYRLVYRVEDERVVVVVAVSKREL</sequence>